<sequence>MTTFWAYVPVALIFGITPGPDVTLALRSSLAHGIKHGVAIALGAATGSLAWGIAAAAGVAAFVTRVPAAFEILRWAGALYLGFLGVQSIAKAGKWITPGNPEASSEAVPAARAFWTGLIADLLNPKMGVFYLAVIPQFIPRGGPVFAWSIALMMIEFVIAIICLSMYALLASSVRKILTRGTVAAWTERVFGGVLVSFGVRVAVG</sequence>
<dbReference type="Proteomes" id="UP001163127">
    <property type="component" value="Chromosome"/>
</dbReference>
<evidence type="ECO:0000256" key="2">
    <source>
        <dbReference type="ARBA" id="ARBA00022475"/>
    </source>
</evidence>
<gene>
    <name evidence="7" type="ORF">OFA60_03680</name>
</gene>
<keyword evidence="5 6" id="KW-0472">Membrane</keyword>
<dbReference type="GO" id="GO:0005886">
    <property type="term" value="C:plasma membrane"/>
    <property type="evidence" value="ECO:0007669"/>
    <property type="project" value="UniProtKB-SubCell"/>
</dbReference>
<evidence type="ECO:0000256" key="3">
    <source>
        <dbReference type="ARBA" id="ARBA00022692"/>
    </source>
</evidence>
<evidence type="ECO:0000256" key="6">
    <source>
        <dbReference type="SAM" id="Phobius"/>
    </source>
</evidence>
<proteinExistence type="predicted"/>
<dbReference type="InterPro" id="IPR001123">
    <property type="entry name" value="LeuE-type"/>
</dbReference>
<feature type="transmembrane region" description="Helical" evidence="6">
    <location>
        <begin position="75"/>
        <end position="93"/>
    </location>
</feature>
<feature type="transmembrane region" description="Helical" evidence="6">
    <location>
        <begin position="6"/>
        <end position="26"/>
    </location>
</feature>
<name>A0AA47FJS8_ACTNA</name>
<evidence type="ECO:0000313" key="8">
    <source>
        <dbReference type="Proteomes" id="UP001163127"/>
    </source>
</evidence>
<dbReference type="RefSeq" id="WP_268399466.1">
    <property type="nucleotide sequence ID" value="NZ_CP113787.1"/>
</dbReference>
<organism evidence="7 8">
    <name type="scientific">Actinomyces naeslundii</name>
    <dbReference type="NCBI Taxonomy" id="1655"/>
    <lineage>
        <taxon>Bacteria</taxon>
        <taxon>Bacillati</taxon>
        <taxon>Actinomycetota</taxon>
        <taxon>Actinomycetes</taxon>
        <taxon>Actinomycetales</taxon>
        <taxon>Actinomycetaceae</taxon>
        <taxon>Actinomyces</taxon>
    </lineage>
</organism>
<keyword evidence="3 6" id="KW-0812">Transmembrane</keyword>
<evidence type="ECO:0000256" key="5">
    <source>
        <dbReference type="ARBA" id="ARBA00023136"/>
    </source>
</evidence>
<accession>A0AA47FJS8</accession>
<evidence type="ECO:0000313" key="7">
    <source>
        <dbReference type="EMBL" id="WAL43671.1"/>
    </source>
</evidence>
<feature type="transmembrane region" description="Helical" evidence="6">
    <location>
        <begin position="145"/>
        <end position="170"/>
    </location>
</feature>
<evidence type="ECO:0000256" key="1">
    <source>
        <dbReference type="ARBA" id="ARBA00004651"/>
    </source>
</evidence>
<dbReference type="PANTHER" id="PTHR30086">
    <property type="entry name" value="ARGININE EXPORTER PROTEIN ARGO"/>
    <property type="match status" value="1"/>
</dbReference>
<dbReference type="PANTHER" id="PTHR30086:SF20">
    <property type="entry name" value="ARGININE EXPORTER PROTEIN ARGO-RELATED"/>
    <property type="match status" value="1"/>
</dbReference>
<keyword evidence="2" id="KW-1003">Cell membrane</keyword>
<evidence type="ECO:0000256" key="4">
    <source>
        <dbReference type="ARBA" id="ARBA00022989"/>
    </source>
</evidence>
<feature type="transmembrane region" description="Helical" evidence="6">
    <location>
        <begin position="114"/>
        <end position="139"/>
    </location>
</feature>
<dbReference type="PIRSF" id="PIRSF006324">
    <property type="entry name" value="LeuE"/>
    <property type="match status" value="1"/>
</dbReference>
<protein>
    <submittedName>
        <fullName evidence="7">LysE family translocator</fullName>
    </submittedName>
</protein>
<feature type="transmembrane region" description="Helical" evidence="6">
    <location>
        <begin position="38"/>
        <end position="63"/>
    </location>
</feature>
<dbReference type="GO" id="GO:0015171">
    <property type="term" value="F:amino acid transmembrane transporter activity"/>
    <property type="evidence" value="ECO:0007669"/>
    <property type="project" value="TreeGrafter"/>
</dbReference>
<dbReference type="EMBL" id="CP113787">
    <property type="protein sequence ID" value="WAL43671.1"/>
    <property type="molecule type" value="Genomic_DNA"/>
</dbReference>
<comment type="subcellular location">
    <subcellularLocation>
        <location evidence="1">Cell membrane</location>
        <topology evidence="1">Multi-pass membrane protein</topology>
    </subcellularLocation>
</comment>
<reference evidence="7" key="1">
    <citation type="submission" date="2022-11" db="EMBL/GenBank/DDBJ databases">
        <title>Dental biofilm bacteria. Genome sequencing and assembly.</title>
        <authorList>
            <person name="Robertsson C."/>
        </authorList>
    </citation>
    <scope>NUCLEOTIDE SEQUENCE</scope>
    <source>
        <strain evidence="7">CW</strain>
    </source>
</reference>
<keyword evidence="4 6" id="KW-1133">Transmembrane helix</keyword>
<dbReference type="Pfam" id="PF01810">
    <property type="entry name" value="LysE"/>
    <property type="match status" value="1"/>
</dbReference>
<dbReference type="AlphaFoldDB" id="A0AA47FJS8"/>